<dbReference type="InterPro" id="IPR038725">
    <property type="entry name" value="YdaG_split_barrel_FMN-bd"/>
</dbReference>
<feature type="domain" description="General stress protein FMN-binding split barrel" evidence="1">
    <location>
        <begin position="6"/>
        <end position="134"/>
    </location>
</feature>
<dbReference type="InterPro" id="IPR052917">
    <property type="entry name" value="Stress-Dev_Protein"/>
</dbReference>
<dbReference type="RefSeq" id="WP_209850112.1">
    <property type="nucleotide sequence ID" value="NZ_JAGGJV010000002.1"/>
</dbReference>
<evidence type="ECO:0000313" key="3">
    <source>
        <dbReference type="Proteomes" id="UP000823786"/>
    </source>
</evidence>
<comment type="caution">
    <text evidence="2">The sequence shown here is derived from an EMBL/GenBank/DDBJ whole genome shotgun (WGS) entry which is preliminary data.</text>
</comment>
<sequence length="144" mass="16215">MSEKSLSEVAQKMRDIDIAMLSTHTDGGAIAARPMSNNGEVDYDGDSYYFTWEKSRMVDDIKKNSKVGLSFLGKKAFSIAVEGEADVIKDKEAFKERWTPDLGDWFKDGIDTKGMVMIKVSAVRAHYWDGEDEGEVKLTGKRRH</sequence>
<name>A0ABS4EJI3_9HYPH</name>
<gene>
    <name evidence="2" type="ORF">J2Z75_001595</name>
</gene>
<dbReference type="Gene3D" id="2.30.110.10">
    <property type="entry name" value="Electron Transport, Fmn-binding Protein, Chain A"/>
    <property type="match status" value="1"/>
</dbReference>
<evidence type="ECO:0000259" key="1">
    <source>
        <dbReference type="Pfam" id="PF16242"/>
    </source>
</evidence>
<keyword evidence="3" id="KW-1185">Reference proteome</keyword>
<accession>A0ABS4EJI3</accession>
<evidence type="ECO:0000313" key="2">
    <source>
        <dbReference type="EMBL" id="MBP1858099.1"/>
    </source>
</evidence>
<dbReference type="PANTHER" id="PTHR34818:SF1">
    <property type="entry name" value="PROTEIN BLI-3"/>
    <property type="match status" value="1"/>
</dbReference>
<dbReference type="PANTHER" id="PTHR34818">
    <property type="entry name" value="PROTEIN BLI-3"/>
    <property type="match status" value="1"/>
</dbReference>
<dbReference type="Pfam" id="PF16242">
    <property type="entry name" value="Pyrid_ox_like"/>
    <property type="match status" value="1"/>
</dbReference>
<proteinExistence type="predicted"/>
<protein>
    <submittedName>
        <fullName evidence="2">General stress protein 26</fullName>
    </submittedName>
</protein>
<dbReference type="EMBL" id="JAGGJV010000002">
    <property type="protein sequence ID" value="MBP1858099.1"/>
    <property type="molecule type" value="Genomic_DNA"/>
</dbReference>
<dbReference type="Proteomes" id="UP000823786">
    <property type="component" value="Unassembled WGS sequence"/>
</dbReference>
<dbReference type="InterPro" id="IPR012349">
    <property type="entry name" value="Split_barrel_FMN-bd"/>
</dbReference>
<organism evidence="2 3">
    <name type="scientific">Rhizobium herbae</name>
    <dbReference type="NCBI Taxonomy" id="508661"/>
    <lineage>
        <taxon>Bacteria</taxon>
        <taxon>Pseudomonadati</taxon>
        <taxon>Pseudomonadota</taxon>
        <taxon>Alphaproteobacteria</taxon>
        <taxon>Hyphomicrobiales</taxon>
        <taxon>Rhizobiaceae</taxon>
        <taxon>Rhizobium/Agrobacterium group</taxon>
        <taxon>Rhizobium</taxon>
    </lineage>
</organism>
<reference evidence="2 3" key="1">
    <citation type="submission" date="2021-03" db="EMBL/GenBank/DDBJ databases">
        <title>Genomic Encyclopedia of Type Strains, Phase IV (KMG-IV): sequencing the most valuable type-strain genomes for metagenomic binning, comparative biology and taxonomic classification.</title>
        <authorList>
            <person name="Goeker M."/>
        </authorList>
    </citation>
    <scope>NUCLEOTIDE SEQUENCE [LARGE SCALE GENOMIC DNA]</scope>
    <source>
        <strain evidence="2 3">DSM 26427</strain>
    </source>
</reference>
<dbReference type="SUPFAM" id="SSF50475">
    <property type="entry name" value="FMN-binding split barrel"/>
    <property type="match status" value="1"/>
</dbReference>